<dbReference type="AlphaFoldDB" id="X1E4X3"/>
<dbReference type="EMBL" id="BART01039263">
    <property type="protein sequence ID" value="GAH12244.1"/>
    <property type="molecule type" value="Genomic_DNA"/>
</dbReference>
<accession>X1E4X3</accession>
<sequence>MEGASKNLFIVFVDDNIVGNPKYAKELFRGLLPYKIKWVSQAS</sequence>
<proteinExistence type="predicted"/>
<comment type="caution">
    <text evidence="1">The sequence shown here is derived from an EMBL/GenBank/DDBJ whole genome shotgun (WGS) entry which is preliminary data.</text>
</comment>
<reference evidence="1" key="1">
    <citation type="journal article" date="2014" name="Front. Microbiol.">
        <title>High frequency of phylogenetically diverse reductive dehalogenase-homologous genes in deep subseafloor sedimentary metagenomes.</title>
        <authorList>
            <person name="Kawai M."/>
            <person name="Futagami T."/>
            <person name="Toyoda A."/>
            <person name="Takaki Y."/>
            <person name="Nishi S."/>
            <person name="Hori S."/>
            <person name="Arai W."/>
            <person name="Tsubouchi T."/>
            <person name="Morono Y."/>
            <person name="Uchiyama I."/>
            <person name="Ito T."/>
            <person name="Fujiyama A."/>
            <person name="Inagaki F."/>
            <person name="Takami H."/>
        </authorList>
    </citation>
    <scope>NUCLEOTIDE SEQUENCE</scope>
    <source>
        <strain evidence="1">Expedition CK06-06</strain>
    </source>
</reference>
<feature type="non-terminal residue" evidence="1">
    <location>
        <position position="43"/>
    </location>
</feature>
<organism evidence="1">
    <name type="scientific">marine sediment metagenome</name>
    <dbReference type="NCBI Taxonomy" id="412755"/>
    <lineage>
        <taxon>unclassified sequences</taxon>
        <taxon>metagenomes</taxon>
        <taxon>ecological metagenomes</taxon>
    </lineage>
</organism>
<evidence type="ECO:0000313" key="1">
    <source>
        <dbReference type="EMBL" id="GAH12244.1"/>
    </source>
</evidence>
<name>X1E4X3_9ZZZZ</name>
<protein>
    <submittedName>
        <fullName evidence="1">Uncharacterized protein</fullName>
    </submittedName>
</protein>
<gene>
    <name evidence="1" type="ORF">S01H4_64634</name>
</gene>